<comment type="caution">
    <text evidence="3">The sequence shown here is derived from an EMBL/GenBank/DDBJ whole genome shotgun (WGS) entry which is preliminary data.</text>
</comment>
<dbReference type="PRINTS" id="PR00080">
    <property type="entry name" value="SDRFAMILY"/>
</dbReference>
<evidence type="ECO:0000313" key="3">
    <source>
        <dbReference type="EMBL" id="GAA1232002.1"/>
    </source>
</evidence>
<gene>
    <name evidence="3" type="ORF">GCM10009676_13870</name>
</gene>
<dbReference type="InterPro" id="IPR036291">
    <property type="entry name" value="NAD(P)-bd_dom_sf"/>
</dbReference>
<dbReference type="PANTHER" id="PTHR42760:SF133">
    <property type="entry name" value="3-OXOACYL-[ACYL-CARRIER-PROTEIN] REDUCTASE"/>
    <property type="match status" value="1"/>
</dbReference>
<dbReference type="SUPFAM" id="SSF51735">
    <property type="entry name" value="NAD(P)-binding Rossmann-fold domains"/>
    <property type="match status" value="1"/>
</dbReference>
<dbReference type="Proteomes" id="UP001500653">
    <property type="component" value="Unassembled WGS sequence"/>
</dbReference>
<evidence type="ECO:0000256" key="2">
    <source>
        <dbReference type="ARBA" id="ARBA00023002"/>
    </source>
</evidence>
<organism evidence="3 4">
    <name type="scientific">Prauserella halophila</name>
    <dbReference type="NCBI Taxonomy" id="185641"/>
    <lineage>
        <taxon>Bacteria</taxon>
        <taxon>Bacillati</taxon>
        <taxon>Actinomycetota</taxon>
        <taxon>Actinomycetes</taxon>
        <taxon>Pseudonocardiales</taxon>
        <taxon>Pseudonocardiaceae</taxon>
        <taxon>Prauserella</taxon>
    </lineage>
</organism>
<accession>A0ABP4GNP8</accession>
<keyword evidence="2" id="KW-0560">Oxidoreductase</keyword>
<dbReference type="PRINTS" id="PR00081">
    <property type="entry name" value="GDHRDH"/>
</dbReference>
<reference evidence="4" key="1">
    <citation type="journal article" date="2019" name="Int. J. Syst. Evol. Microbiol.">
        <title>The Global Catalogue of Microorganisms (GCM) 10K type strain sequencing project: providing services to taxonomists for standard genome sequencing and annotation.</title>
        <authorList>
            <consortium name="The Broad Institute Genomics Platform"/>
            <consortium name="The Broad Institute Genome Sequencing Center for Infectious Disease"/>
            <person name="Wu L."/>
            <person name="Ma J."/>
        </authorList>
    </citation>
    <scope>NUCLEOTIDE SEQUENCE [LARGE SCALE GENOMIC DNA]</scope>
    <source>
        <strain evidence="4">JCM 13023</strain>
    </source>
</reference>
<dbReference type="EMBL" id="BAAALN010000005">
    <property type="protein sequence ID" value="GAA1232002.1"/>
    <property type="molecule type" value="Genomic_DNA"/>
</dbReference>
<proteinExistence type="inferred from homology"/>
<protein>
    <submittedName>
        <fullName evidence="3">3-oxoacyl-ACP reductase FabG</fullName>
    </submittedName>
</protein>
<dbReference type="PANTHER" id="PTHR42760">
    <property type="entry name" value="SHORT-CHAIN DEHYDROGENASES/REDUCTASES FAMILY MEMBER"/>
    <property type="match status" value="1"/>
</dbReference>
<dbReference type="RefSeq" id="WP_253863826.1">
    <property type="nucleotide sequence ID" value="NZ_JAMTCQ010000009.1"/>
</dbReference>
<evidence type="ECO:0000256" key="1">
    <source>
        <dbReference type="ARBA" id="ARBA00006484"/>
    </source>
</evidence>
<keyword evidence="4" id="KW-1185">Reference proteome</keyword>
<evidence type="ECO:0000313" key="4">
    <source>
        <dbReference type="Proteomes" id="UP001500653"/>
    </source>
</evidence>
<dbReference type="Gene3D" id="3.40.50.720">
    <property type="entry name" value="NAD(P)-binding Rossmann-like Domain"/>
    <property type="match status" value="1"/>
</dbReference>
<name>A0ABP4GNP8_9PSEU</name>
<dbReference type="Pfam" id="PF13561">
    <property type="entry name" value="adh_short_C2"/>
    <property type="match status" value="1"/>
</dbReference>
<dbReference type="InterPro" id="IPR002347">
    <property type="entry name" value="SDR_fam"/>
</dbReference>
<sequence length="256" mass="26059">MGVNLFDLTGRVALVTGAARGIGLAVARGLAGQGAHVVAVDLADAGEYVTALAADFPQQHVVYRKVDVRDEEAVRASVDATVDELGSVDVLVNNAGTASRNGLDTLTDDEWYRDLDTNLRGMFLYCRAVEPHMKAQGDGRIINISSISGIMGGPRSGGTGGGRSGPAYAASKGGVIALSKWLAKELGEDGITCNSVAPGPIATALTADVAYALDDQVIKRMGTPEEVAAAVGYLAGPGAGYVTGQVLKVCGGAAIG</sequence>
<comment type="similarity">
    <text evidence="1">Belongs to the short-chain dehydrogenases/reductases (SDR) family.</text>
</comment>